<keyword evidence="3" id="KW-1185">Reference proteome</keyword>
<dbReference type="PROSITE" id="PS51257">
    <property type="entry name" value="PROKAR_LIPOPROTEIN"/>
    <property type="match status" value="1"/>
</dbReference>
<evidence type="ECO:0000256" key="1">
    <source>
        <dbReference type="SAM" id="SignalP"/>
    </source>
</evidence>
<proteinExistence type="predicted"/>
<evidence type="ECO:0000313" key="2">
    <source>
        <dbReference type="EMBL" id="MDY7228379.1"/>
    </source>
</evidence>
<accession>A0ABU5H4I2</accession>
<feature type="chain" id="PRO_5046590561" description="Lipoprotein" evidence="1">
    <location>
        <begin position="23"/>
        <end position="260"/>
    </location>
</feature>
<feature type="signal peptide" evidence="1">
    <location>
        <begin position="1"/>
        <end position="22"/>
    </location>
</feature>
<protein>
    <recommendedName>
        <fullName evidence="4">Lipoprotein</fullName>
    </recommendedName>
</protein>
<dbReference type="Proteomes" id="UP001291309">
    <property type="component" value="Unassembled WGS sequence"/>
</dbReference>
<comment type="caution">
    <text evidence="2">The sequence shown here is derived from an EMBL/GenBank/DDBJ whole genome shotgun (WGS) entry which is preliminary data.</text>
</comment>
<dbReference type="RefSeq" id="WP_321547108.1">
    <property type="nucleotide sequence ID" value="NZ_JAXIVS010000006.1"/>
</dbReference>
<evidence type="ECO:0008006" key="4">
    <source>
        <dbReference type="Google" id="ProtNLM"/>
    </source>
</evidence>
<keyword evidence="1" id="KW-0732">Signal</keyword>
<name>A0ABU5H4I2_9BACT</name>
<sequence>MSTLRILLAALCLTLMACGAKKPPPSKSYTLGGTKIEYRDYGLVRGSICGVDPRRLSDELTKINTLLEEFVSGTEAATQPEATAEQVELLREGSQSLGPVVDAHRKNIAGLRACDFQRKPPFPDLTKKGEEVLTSAKARLDAAPEVLAAADARIAEQKWKEDSAKREATAKQDFCKAGTAVGSGDLYFARQESDGKKRWLFCDGLTVEAPSGADPTLVIPESISKKDRRRIQASRYLEAAKSYPAEEIDRLGAEKKEEAE</sequence>
<reference evidence="2 3" key="1">
    <citation type="submission" date="2023-12" db="EMBL/GenBank/DDBJ databases">
        <title>the genome sequence of Hyalangium sp. s54d21.</title>
        <authorList>
            <person name="Zhang X."/>
        </authorList>
    </citation>
    <scope>NUCLEOTIDE SEQUENCE [LARGE SCALE GENOMIC DNA]</scope>
    <source>
        <strain evidence="3">s54d21</strain>
    </source>
</reference>
<dbReference type="EMBL" id="JAXIVS010000006">
    <property type="protein sequence ID" value="MDY7228379.1"/>
    <property type="molecule type" value="Genomic_DNA"/>
</dbReference>
<gene>
    <name evidence="2" type="ORF">SYV04_18300</name>
</gene>
<evidence type="ECO:0000313" key="3">
    <source>
        <dbReference type="Proteomes" id="UP001291309"/>
    </source>
</evidence>
<organism evidence="2 3">
    <name type="scientific">Hyalangium rubrum</name>
    <dbReference type="NCBI Taxonomy" id="3103134"/>
    <lineage>
        <taxon>Bacteria</taxon>
        <taxon>Pseudomonadati</taxon>
        <taxon>Myxococcota</taxon>
        <taxon>Myxococcia</taxon>
        <taxon>Myxococcales</taxon>
        <taxon>Cystobacterineae</taxon>
        <taxon>Archangiaceae</taxon>
        <taxon>Hyalangium</taxon>
    </lineage>
</organism>